<reference evidence="2" key="1">
    <citation type="submission" date="2020-10" db="EMBL/GenBank/DDBJ databases">
        <title>Genome-based taxonomic classification of the species Anabaenopsis elenkinii.</title>
        <authorList>
            <person name="Delbaje E."/>
            <person name="Andreote A.P.D."/>
            <person name="Pellegrinetti T.A."/>
            <person name="Cruz R.B."/>
            <person name="Branco L.H.Z."/>
            <person name="Fiore M.F."/>
        </authorList>
    </citation>
    <scope>NUCLEOTIDE SEQUENCE [LARGE SCALE GENOMIC DNA]</scope>
    <source>
        <strain evidence="2">CCIBt3563</strain>
    </source>
</reference>
<dbReference type="RefSeq" id="WP_200987763.1">
    <property type="nucleotide sequence ID" value="NZ_CP063311.1"/>
</dbReference>
<gene>
    <name evidence="1" type="ORF">IM676_15740</name>
</gene>
<dbReference type="AlphaFoldDB" id="A0A7S6RD87"/>
<protein>
    <submittedName>
        <fullName evidence="1">Uncharacterized protein</fullName>
    </submittedName>
</protein>
<dbReference type="EMBL" id="CP063311">
    <property type="protein sequence ID" value="QOV22127.1"/>
    <property type="molecule type" value="Genomic_DNA"/>
</dbReference>
<organism evidence="1 2">
    <name type="scientific">Anabaenopsis elenkinii CCIBt3563</name>
    <dbReference type="NCBI Taxonomy" id="2779889"/>
    <lineage>
        <taxon>Bacteria</taxon>
        <taxon>Bacillati</taxon>
        <taxon>Cyanobacteriota</taxon>
        <taxon>Cyanophyceae</taxon>
        <taxon>Nostocales</taxon>
        <taxon>Nodulariaceae</taxon>
        <taxon>Anabaenopsis</taxon>
    </lineage>
</organism>
<accession>A0A7S6RD87</accession>
<evidence type="ECO:0000313" key="1">
    <source>
        <dbReference type="EMBL" id="QOV22127.1"/>
    </source>
</evidence>
<dbReference type="KEGG" id="aee:IM676_15740"/>
<name>A0A7S6RD87_9CYAN</name>
<dbReference type="Proteomes" id="UP000593846">
    <property type="component" value="Chromosome"/>
</dbReference>
<proteinExistence type="predicted"/>
<keyword evidence="2" id="KW-1185">Reference proteome</keyword>
<sequence length="47" mass="5298">MSRALVSKKSMGYHGSRAVALGTIFLLFQILVRQSWDLRLSVYDLLG</sequence>
<evidence type="ECO:0000313" key="2">
    <source>
        <dbReference type="Proteomes" id="UP000593846"/>
    </source>
</evidence>